<keyword evidence="3" id="KW-1185">Reference proteome</keyword>
<feature type="compositionally biased region" description="Low complexity" evidence="1">
    <location>
        <begin position="341"/>
        <end position="354"/>
    </location>
</feature>
<accession>A0AAD5H4W3</accession>
<name>A0AAD5H4W3_9CHLO</name>
<feature type="compositionally biased region" description="Basic residues" evidence="1">
    <location>
        <begin position="859"/>
        <end position="875"/>
    </location>
</feature>
<sequence length="875" mass="92745">MPFRPTDTASGCHEVRLLLAAQDDAVCPRIVSGPSACSQTLGSEWQHVRTEMVNVNSCDSPIHYCRRCGLPKNAVLMWFGRATICLGSCPSGWQTLTVGVKPEILPESTRATVIDPVITGPRDFFFSPAFGTSCFSGTGKVLCALGGRPESARCSYTWRGTAPDCRDACEPGETLVAKDWYGDGTRCLSGTYNKMLCERCQEEILNLQDCTTPTWFGTAPLCAGECNVGDRVMARAQSQSEVPSDQDPGGFGKTCSRLAGWKVRCHLCSVRGQLGSGLGGQRACTPPKTGHVWPGSPVASFAGIKSYAACCQECRDAPECRRFHVGAPGCFLFANTTGPARAASARPGPPAAERAQCRSGSSAPAVMAGPSSLMAMAEDEVLEGLFYNYKRLESPFCVGGSLGRIPVRLAVAAPEGGGAAQTLELPGGGQDAVEALLQACEPAVFGKGKETVRDDSYRSALALKGERLYSQDFEALHLTGLLAAVGRLLLPAAGPPARAPARAQLLQSGLCPCANGHPAGGFFKKHRDTPRGDPGFVGSLVVALPVAHNGGALRVEHGKAAVEYAWGPAAAEGEVQWAAFFPDCTHEVLPVTEGTRVALAYELFDRPDTASGPPEPLRALTGGAEFLLHQLHAYPHSMAQSVDQAAVRAMLKGTDAVVLHVLSALGVPSTVVRVWEHGEEELEMFDLENEEDYEKAESALFVSPIPSNKPLKMSKKAGERAPARSEVWRQRETAASLLVMCARVICFQAGRGVCAAHVSLPRFVVQGEWSTQVLKKDTGAQLDLSINWLGGRMAFADWTLGTIGQFWGNGARRRDSRCLGIVAEVPAFAARPTISEGSLAWAGQQSVITSGAPPAKPASKAKAKAGRGRAGKRGG</sequence>
<dbReference type="PANTHER" id="PTHR33099:SF14">
    <property type="entry name" value="PROLYL 4-HYDROXYLASE ALPHA SUBUNIT FE(2+) 2OG DIOXYGENASE DOMAIN-CONTAINING PROTEIN"/>
    <property type="match status" value="1"/>
</dbReference>
<dbReference type="AlphaFoldDB" id="A0AAD5H4W3"/>
<gene>
    <name evidence="2" type="ORF">COHA_002366</name>
</gene>
<comment type="caution">
    <text evidence="2">The sequence shown here is derived from an EMBL/GenBank/DDBJ whole genome shotgun (WGS) entry which is preliminary data.</text>
</comment>
<evidence type="ECO:0008006" key="4">
    <source>
        <dbReference type="Google" id="ProtNLM"/>
    </source>
</evidence>
<organism evidence="2 3">
    <name type="scientific">Chlorella ohadii</name>
    <dbReference type="NCBI Taxonomy" id="2649997"/>
    <lineage>
        <taxon>Eukaryota</taxon>
        <taxon>Viridiplantae</taxon>
        <taxon>Chlorophyta</taxon>
        <taxon>core chlorophytes</taxon>
        <taxon>Trebouxiophyceae</taxon>
        <taxon>Chlorellales</taxon>
        <taxon>Chlorellaceae</taxon>
        <taxon>Chlorella clade</taxon>
        <taxon>Chlorella</taxon>
    </lineage>
</organism>
<dbReference type="Gene3D" id="2.60.120.620">
    <property type="entry name" value="q2cbj1_9rhob like domain"/>
    <property type="match status" value="1"/>
</dbReference>
<feature type="region of interest" description="Disordered" evidence="1">
    <location>
        <begin position="341"/>
        <end position="363"/>
    </location>
</feature>
<dbReference type="Proteomes" id="UP001205105">
    <property type="component" value="Unassembled WGS sequence"/>
</dbReference>
<dbReference type="EMBL" id="JADXDR010000034">
    <property type="protein sequence ID" value="KAI7844026.1"/>
    <property type="molecule type" value="Genomic_DNA"/>
</dbReference>
<proteinExistence type="predicted"/>
<evidence type="ECO:0000313" key="2">
    <source>
        <dbReference type="EMBL" id="KAI7844026.1"/>
    </source>
</evidence>
<evidence type="ECO:0000256" key="1">
    <source>
        <dbReference type="SAM" id="MobiDB-lite"/>
    </source>
</evidence>
<protein>
    <recommendedName>
        <fullName evidence="4">Fe2OG dioxygenase domain-containing protein</fullName>
    </recommendedName>
</protein>
<reference evidence="2" key="1">
    <citation type="submission" date="2020-11" db="EMBL/GenBank/DDBJ databases">
        <title>Chlorella ohadii genome sequencing and assembly.</title>
        <authorList>
            <person name="Murik O."/>
            <person name="Treves H."/>
            <person name="Kedem I."/>
            <person name="Shotland Y."/>
            <person name="Kaplan A."/>
        </authorList>
    </citation>
    <scope>NUCLEOTIDE SEQUENCE</scope>
    <source>
        <strain evidence="2">1</strain>
    </source>
</reference>
<dbReference type="PANTHER" id="PTHR33099">
    <property type="entry name" value="FE2OG DIOXYGENASE DOMAIN-CONTAINING PROTEIN"/>
    <property type="match status" value="1"/>
</dbReference>
<feature type="region of interest" description="Disordered" evidence="1">
    <location>
        <begin position="850"/>
        <end position="875"/>
    </location>
</feature>
<evidence type="ECO:0000313" key="3">
    <source>
        <dbReference type="Proteomes" id="UP001205105"/>
    </source>
</evidence>